<dbReference type="AlphaFoldDB" id="A0A9K3J351"/>
<proteinExistence type="predicted"/>
<gene>
    <name evidence="1" type="ORF">HanXRQr2_Chr04g0140251</name>
</gene>
<protein>
    <submittedName>
        <fullName evidence="1">Uncharacterized protein</fullName>
    </submittedName>
</protein>
<organism evidence="1 2">
    <name type="scientific">Helianthus annuus</name>
    <name type="common">Common sunflower</name>
    <dbReference type="NCBI Taxonomy" id="4232"/>
    <lineage>
        <taxon>Eukaryota</taxon>
        <taxon>Viridiplantae</taxon>
        <taxon>Streptophyta</taxon>
        <taxon>Embryophyta</taxon>
        <taxon>Tracheophyta</taxon>
        <taxon>Spermatophyta</taxon>
        <taxon>Magnoliopsida</taxon>
        <taxon>eudicotyledons</taxon>
        <taxon>Gunneridae</taxon>
        <taxon>Pentapetalae</taxon>
        <taxon>asterids</taxon>
        <taxon>campanulids</taxon>
        <taxon>Asterales</taxon>
        <taxon>Asteraceae</taxon>
        <taxon>Asteroideae</taxon>
        <taxon>Heliantheae alliance</taxon>
        <taxon>Heliantheae</taxon>
        <taxon>Helianthus</taxon>
    </lineage>
</organism>
<reference evidence="1" key="1">
    <citation type="journal article" date="2017" name="Nature">
        <title>The sunflower genome provides insights into oil metabolism, flowering and Asterid evolution.</title>
        <authorList>
            <person name="Badouin H."/>
            <person name="Gouzy J."/>
            <person name="Grassa C.J."/>
            <person name="Murat F."/>
            <person name="Staton S.E."/>
            <person name="Cottret L."/>
            <person name="Lelandais-Briere C."/>
            <person name="Owens G.L."/>
            <person name="Carrere S."/>
            <person name="Mayjonade B."/>
            <person name="Legrand L."/>
            <person name="Gill N."/>
            <person name="Kane N.C."/>
            <person name="Bowers J.E."/>
            <person name="Hubner S."/>
            <person name="Bellec A."/>
            <person name="Berard A."/>
            <person name="Berges H."/>
            <person name="Blanchet N."/>
            <person name="Boniface M.C."/>
            <person name="Brunel D."/>
            <person name="Catrice O."/>
            <person name="Chaidir N."/>
            <person name="Claudel C."/>
            <person name="Donnadieu C."/>
            <person name="Faraut T."/>
            <person name="Fievet G."/>
            <person name="Helmstetter N."/>
            <person name="King M."/>
            <person name="Knapp S.J."/>
            <person name="Lai Z."/>
            <person name="Le Paslier M.C."/>
            <person name="Lippi Y."/>
            <person name="Lorenzon L."/>
            <person name="Mandel J.R."/>
            <person name="Marage G."/>
            <person name="Marchand G."/>
            <person name="Marquand E."/>
            <person name="Bret-Mestries E."/>
            <person name="Morien E."/>
            <person name="Nambeesan S."/>
            <person name="Nguyen T."/>
            <person name="Pegot-Espagnet P."/>
            <person name="Pouilly N."/>
            <person name="Raftis F."/>
            <person name="Sallet E."/>
            <person name="Schiex T."/>
            <person name="Thomas J."/>
            <person name="Vandecasteele C."/>
            <person name="Vares D."/>
            <person name="Vear F."/>
            <person name="Vautrin S."/>
            <person name="Crespi M."/>
            <person name="Mangin B."/>
            <person name="Burke J.M."/>
            <person name="Salse J."/>
            <person name="Munos S."/>
            <person name="Vincourt P."/>
            <person name="Rieseberg L.H."/>
            <person name="Langlade N.B."/>
        </authorList>
    </citation>
    <scope>NUCLEOTIDE SEQUENCE</scope>
    <source>
        <tissue evidence="1">Leaves</tissue>
    </source>
</reference>
<keyword evidence="2" id="KW-1185">Reference proteome</keyword>
<dbReference type="Proteomes" id="UP000215914">
    <property type="component" value="Unassembled WGS sequence"/>
</dbReference>
<evidence type="ECO:0000313" key="2">
    <source>
        <dbReference type="Proteomes" id="UP000215914"/>
    </source>
</evidence>
<evidence type="ECO:0000313" key="1">
    <source>
        <dbReference type="EMBL" id="KAF5807986.1"/>
    </source>
</evidence>
<sequence length="177" mass="19484">MSDKNYCFALKTNQWICALTVPEVLDISPRIEYSTDDFPEPTDPQTATFCPHFTSRFIFLRVGTGDSGSQLKFPSCILIQACDFSGSWFLSVLVSLSSSSTKKELIRSKDTLTWIIAESASGNNLTGSDIVLNAAKIVKIVAASKGALFNKKHPKKTTEETSVGDIQYMTVPYARLN</sequence>
<name>A0A9K3J351_HELAN</name>
<comment type="caution">
    <text evidence="1">The sequence shown here is derived from an EMBL/GenBank/DDBJ whole genome shotgun (WGS) entry which is preliminary data.</text>
</comment>
<accession>A0A9K3J351</accession>
<dbReference type="Gramene" id="mRNA:HanXRQr2_Chr04g0140251">
    <property type="protein sequence ID" value="mRNA:HanXRQr2_Chr04g0140251"/>
    <property type="gene ID" value="HanXRQr2_Chr04g0140251"/>
</dbReference>
<dbReference type="EMBL" id="MNCJ02000319">
    <property type="protein sequence ID" value="KAF5807986.1"/>
    <property type="molecule type" value="Genomic_DNA"/>
</dbReference>
<reference evidence="1" key="2">
    <citation type="submission" date="2020-06" db="EMBL/GenBank/DDBJ databases">
        <title>Helianthus annuus Genome sequencing and assembly Release 2.</title>
        <authorList>
            <person name="Gouzy J."/>
            <person name="Langlade N."/>
            <person name="Munos S."/>
        </authorList>
    </citation>
    <scope>NUCLEOTIDE SEQUENCE</scope>
    <source>
        <tissue evidence="1">Leaves</tissue>
    </source>
</reference>